<reference evidence="2 3" key="1">
    <citation type="journal article" date="2014" name="Nat. Commun.">
        <title>Multiple recent horizontal transfers of a large genomic region in cheese making fungi.</title>
        <authorList>
            <person name="Cheeseman K."/>
            <person name="Ropars J."/>
            <person name="Renault P."/>
            <person name="Dupont J."/>
            <person name="Gouzy J."/>
            <person name="Branca A."/>
            <person name="Abraham A.L."/>
            <person name="Ceppi M."/>
            <person name="Conseiller E."/>
            <person name="Debuchy R."/>
            <person name="Malagnac F."/>
            <person name="Goarin A."/>
            <person name="Silar P."/>
            <person name="Lacoste S."/>
            <person name="Sallet E."/>
            <person name="Bensimon A."/>
            <person name="Giraud T."/>
            <person name="Brygoo Y."/>
        </authorList>
    </citation>
    <scope>NUCLEOTIDE SEQUENCE [LARGE SCALE GENOMIC DNA]</scope>
    <source>
        <strain evidence="3">FM 013</strain>
    </source>
</reference>
<evidence type="ECO:0000313" key="2">
    <source>
        <dbReference type="EMBL" id="CRL31057.1"/>
    </source>
</evidence>
<dbReference type="EMBL" id="HG793203">
    <property type="protein sequence ID" value="CRL31057.1"/>
    <property type="molecule type" value="Genomic_DNA"/>
</dbReference>
<dbReference type="AlphaFoldDB" id="A0A0G4PX33"/>
<sequence length="32" mass="3670">MVVQPKLETNPADAVNQKARRRRSTLFKKASE</sequence>
<accession>A0A0G4PX33</accession>
<keyword evidence="3" id="KW-1185">Reference proteome</keyword>
<feature type="region of interest" description="Disordered" evidence="1">
    <location>
        <begin position="1"/>
        <end position="32"/>
    </location>
</feature>
<dbReference type="Proteomes" id="UP000053732">
    <property type="component" value="Unassembled WGS sequence"/>
</dbReference>
<evidence type="ECO:0000256" key="1">
    <source>
        <dbReference type="SAM" id="MobiDB-lite"/>
    </source>
</evidence>
<protein>
    <submittedName>
        <fullName evidence="2">Str. FM013</fullName>
    </submittedName>
</protein>
<name>A0A0G4PX33_PENC3</name>
<evidence type="ECO:0000313" key="3">
    <source>
        <dbReference type="Proteomes" id="UP000053732"/>
    </source>
</evidence>
<organism evidence="2 3">
    <name type="scientific">Penicillium camemberti (strain FM 013)</name>
    <dbReference type="NCBI Taxonomy" id="1429867"/>
    <lineage>
        <taxon>Eukaryota</taxon>
        <taxon>Fungi</taxon>
        <taxon>Dikarya</taxon>
        <taxon>Ascomycota</taxon>
        <taxon>Pezizomycotina</taxon>
        <taxon>Eurotiomycetes</taxon>
        <taxon>Eurotiomycetidae</taxon>
        <taxon>Eurotiales</taxon>
        <taxon>Aspergillaceae</taxon>
        <taxon>Penicillium</taxon>
    </lineage>
</organism>
<gene>
    <name evidence="2" type="ORF">PCAMFM013_S070g000006</name>
</gene>
<proteinExistence type="predicted"/>